<feature type="chain" id="PRO_5032455299" evidence="5">
    <location>
        <begin position="23"/>
        <end position="315"/>
    </location>
</feature>
<sequence>MKRVLECIAILITAATSAVASAQVSVVCTTGMIADVASEIAGDHATVTSLMGEGVDPHLYKPTRTDITAILRADVVFYNGLHLEGKMTDALTRAANAERVVIALGDALDHSTLLEDEETPGHPDPHVWMDPTAWAKIVPAIESALSEQDPENAGAYRERAREYAEELEAIDAYAERVLGTVPESGRVLVTAHDAFGYLGRRYNMEVVGIQGISTESEAGLRDIERLVDMLVTREIKAVFVESTVSDRNVKALIEGARARGHEVTIGGELYSDAMGAPGTYEGTYIGMIDHNVTTIARALGGDAPASGFSGKLAPR</sequence>
<protein>
    <submittedName>
        <fullName evidence="6">MntA protein</fullName>
    </submittedName>
</protein>
<keyword evidence="3" id="KW-0479">Metal-binding</keyword>
<evidence type="ECO:0000313" key="7">
    <source>
        <dbReference type="Proteomes" id="UP000601435"/>
    </source>
</evidence>
<dbReference type="GO" id="GO:0046872">
    <property type="term" value="F:metal ion binding"/>
    <property type="evidence" value="ECO:0007669"/>
    <property type="project" value="UniProtKB-KW"/>
</dbReference>
<dbReference type="GO" id="GO:0007155">
    <property type="term" value="P:cell adhesion"/>
    <property type="evidence" value="ECO:0007669"/>
    <property type="project" value="InterPro"/>
</dbReference>
<dbReference type="Pfam" id="PF01297">
    <property type="entry name" value="ZnuA"/>
    <property type="match status" value="1"/>
</dbReference>
<dbReference type="EMBL" id="CAJNJA010009220">
    <property type="protein sequence ID" value="CAE7244322.1"/>
    <property type="molecule type" value="Genomic_DNA"/>
</dbReference>
<dbReference type="InterPro" id="IPR006129">
    <property type="entry name" value="AdhesinB"/>
</dbReference>
<evidence type="ECO:0000256" key="2">
    <source>
        <dbReference type="ARBA" id="ARBA00022448"/>
    </source>
</evidence>
<evidence type="ECO:0000256" key="4">
    <source>
        <dbReference type="ARBA" id="ARBA00022729"/>
    </source>
</evidence>
<dbReference type="OrthoDB" id="10266668at2759"/>
<proteinExistence type="predicted"/>
<dbReference type="InterPro" id="IPR006128">
    <property type="entry name" value="Lipoprotein_PsaA-like"/>
</dbReference>
<organism evidence="6 7">
    <name type="scientific">Symbiodinium necroappetens</name>
    <dbReference type="NCBI Taxonomy" id="1628268"/>
    <lineage>
        <taxon>Eukaryota</taxon>
        <taxon>Sar</taxon>
        <taxon>Alveolata</taxon>
        <taxon>Dinophyceae</taxon>
        <taxon>Suessiales</taxon>
        <taxon>Symbiodiniaceae</taxon>
        <taxon>Symbiodinium</taxon>
    </lineage>
</organism>
<dbReference type="InterPro" id="IPR050492">
    <property type="entry name" value="Bact_metal-bind_prot9"/>
</dbReference>
<dbReference type="Proteomes" id="UP000601435">
    <property type="component" value="Unassembled WGS sequence"/>
</dbReference>
<dbReference type="PANTHER" id="PTHR42953">
    <property type="entry name" value="HIGH-AFFINITY ZINC UPTAKE SYSTEM PROTEIN ZNUA-RELATED"/>
    <property type="match status" value="1"/>
</dbReference>
<dbReference type="Gene3D" id="3.40.50.1980">
    <property type="entry name" value="Nitrogenase molybdenum iron protein domain"/>
    <property type="match status" value="2"/>
</dbReference>
<dbReference type="AlphaFoldDB" id="A0A812LCH7"/>
<comment type="caution">
    <text evidence="6">The sequence shown here is derived from an EMBL/GenBank/DDBJ whole genome shotgun (WGS) entry which is preliminary data.</text>
</comment>
<keyword evidence="2" id="KW-0813">Transport</keyword>
<evidence type="ECO:0000313" key="6">
    <source>
        <dbReference type="EMBL" id="CAE7244322.1"/>
    </source>
</evidence>
<dbReference type="InterPro" id="IPR006127">
    <property type="entry name" value="ZnuA-like"/>
</dbReference>
<gene>
    <name evidence="6" type="primary">mntA</name>
    <name evidence="6" type="ORF">SNEC2469_LOCUS4655</name>
</gene>
<dbReference type="PRINTS" id="PR00690">
    <property type="entry name" value="ADHESNFAMILY"/>
</dbReference>
<feature type="signal peptide" evidence="5">
    <location>
        <begin position="1"/>
        <end position="22"/>
    </location>
</feature>
<dbReference type="SUPFAM" id="SSF53807">
    <property type="entry name" value="Helical backbone' metal receptor"/>
    <property type="match status" value="1"/>
</dbReference>
<evidence type="ECO:0000256" key="5">
    <source>
        <dbReference type="SAM" id="SignalP"/>
    </source>
</evidence>
<keyword evidence="4 5" id="KW-0732">Signal</keyword>
<name>A0A812LCH7_9DINO</name>
<evidence type="ECO:0000256" key="1">
    <source>
        <dbReference type="ARBA" id="ARBA00004196"/>
    </source>
</evidence>
<reference evidence="6" key="1">
    <citation type="submission" date="2021-02" db="EMBL/GenBank/DDBJ databases">
        <authorList>
            <person name="Dougan E. K."/>
            <person name="Rhodes N."/>
            <person name="Thang M."/>
            <person name="Chan C."/>
        </authorList>
    </citation>
    <scope>NUCLEOTIDE SEQUENCE</scope>
</reference>
<dbReference type="PRINTS" id="PR00691">
    <property type="entry name" value="ADHESINB"/>
</dbReference>
<keyword evidence="7" id="KW-1185">Reference proteome</keyword>
<dbReference type="GO" id="GO:0030001">
    <property type="term" value="P:metal ion transport"/>
    <property type="evidence" value="ECO:0007669"/>
    <property type="project" value="InterPro"/>
</dbReference>
<dbReference type="PANTHER" id="PTHR42953:SF1">
    <property type="entry name" value="METAL-BINDING PROTEIN HI_0362-RELATED"/>
    <property type="match status" value="1"/>
</dbReference>
<comment type="subcellular location">
    <subcellularLocation>
        <location evidence="1">Cell envelope</location>
    </subcellularLocation>
</comment>
<evidence type="ECO:0000256" key="3">
    <source>
        <dbReference type="ARBA" id="ARBA00022723"/>
    </source>
</evidence>
<accession>A0A812LCH7</accession>